<dbReference type="GO" id="GO:0005829">
    <property type="term" value="C:cytosol"/>
    <property type="evidence" value="ECO:0007669"/>
    <property type="project" value="TreeGrafter"/>
</dbReference>
<keyword evidence="2" id="KW-0175">Coiled coil</keyword>
<proteinExistence type="inferred from homology"/>
<evidence type="ECO:0000313" key="4">
    <source>
        <dbReference type="Proteomes" id="UP000179934"/>
    </source>
</evidence>
<protein>
    <submittedName>
        <fullName evidence="3">Phage shock protein PspA</fullName>
    </submittedName>
</protein>
<dbReference type="Proteomes" id="UP000179934">
    <property type="component" value="Unassembled WGS sequence"/>
</dbReference>
<dbReference type="GO" id="GO:0009271">
    <property type="term" value="P:phage shock"/>
    <property type="evidence" value="ECO:0007669"/>
    <property type="project" value="TreeGrafter"/>
</dbReference>
<dbReference type="GeneID" id="58923321"/>
<dbReference type="AlphaFoldDB" id="A0A1S2D9T8"/>
<reference evidence="3 4" key="1">
    <citation type="submission" date="2016-09" db="EMBL/GenBank/DDBJ databases">
        <title>Draft Genome Sequence of Aeromonas sobria Strain 08005, Isolated from Sick Rana catesbeiana.</title>
        <authorList>
            <person name="Yang Q."/>
        </authorList>
    </citation>
    <scope>NUCLEOTIDE SEQUENCE [LARGE SCALE GENOMIC DNA]</scope>
    <source>
        <strain evidence="3 4">08005</strain>
    </source>
</reference>
<feature type="coiled-coil region" evidence="2">
    <location>
        <begin position="115"/>
        <end position="188"/>
    </location>
</feature>
<organism evidence="3 4">
    <name type="scientific">Aeromonas sobria</name>
    <dbReference type="NCBI Taxonomy" id="646"/>
    <lineage>
        <taxon>Bacteria</taxon>
        <taxon>Pseudomonadati</taxon>
        <taxon>Pseudomonadota</taxon>
        <taxon>Gammaproteobacteria</taxon>
        <taxon>Aeromonadales</taxon>
        <taxon>Aeromonadaceae</taxon>
        <taxon>Aeromonas</taxon>
    </lineage>
</organism>
<name>A0A1S2D9T8_AERSO</name>
<sequence>MSIFSRLADIINSNLTSLLDKAEDPQKMVRLIIQEMEDELVKERSNLARFLASQKEIGRQVTRHQERVDEWQAKAELALTKGREDLARAALIEKKKQTELSETLYREQQAVDSGIEKLGEEIRQLEAKLEDARARQKAMAIRTEAASSRLNVQSQVARGESQAVVSKFERMERRIDEMEARADLGQSDKALAQQFAELEVDDQISRELEAMRQKLGQSEHKSEGKQGE</sequence>
<accession>A0A1S2D9T8</accession>
<dbReference type="PANTHER" id="PTHR31088:SF6">
    <property type="entry name" value="PHAGE SHOCK PROTEIN A"/>
    <property type="match status" value="1"/>
</dbReference>
<gene>
    <name evidence="3" type="ORF">BJD16_01220</name>
</gene>
<dbReference type="OrthoDB" id="9779630at2"/>
<dbReference type="RefSeq" id="WP_042022411.1">
    <property type="nucleotide sequence ID" value="NZ_CDBW01000032.1"/>
</dbReference>
<dbReference type="PANTHER" id="PTHR31088">
    <property type="entry name" value="MEMBRANE-ASSOCIATED PROTEIN VIPP1, CHLOROPLASTIC"/>
    <property type="match status" value="1"/>
</dbReference>
<dbReference type="InterPro" id="IPR007157">
    <property type="entry name" value="PspA_VIPP1"/>
</dbReference>
<dbReference type="InterPro" id="IPR014319">
    <property type="entry name" value="Phageshock_PspA"/>
</dbReference>
<dbReference type="NCBIfam" id="TIGR02977">
    <property type="entry name" value="phageshock_pspA"/>
    <property type="match status" value="1"/>
</dbReference>
<dbReference type="STRING" id="646.BJD16_01220"/>
<evidence type="ECO:0000256" key="2">
    <source>
        <dbReference type="SAM" id="Coils"/>
    </source>
</evidence>
<comment type="caution">
    <text evidence="3">The sequence shown here is derived from an EMBL/GenBank/DDBJ whole genome shotgun (WGS) entry which is preliminary data.</text>
</comment>
<dbReference type="EMBL" id="MKFU01000001">
    <property type="protein sequence ID" value="OHY96908.1"/>
    <property type="molecule type" value="Genomic_DNA"/>
</dbReference>
<evidence type="ECO:0000313" key="3">
    <source>
        <dbReference type="EMBL" id="OHY96908.1"/>
    </source>
</evidence>
<dbReference type="Pfam" id="PF04012">
    <property type="entry name" value="PspA_IM30"/>
    <property type="match status" value="1"/>
</dbReference>
<comment type="similarity">
    <text evidence="1">Belongs to the PspA/Vipp/IM30 family.</text>
</comment>
<evidence type="ECO:0000256" key="1">
    <source>
        <dbReference type="ARBA" id="ARBA00043985"/>
    </source>
</evidence>